<evidence type="ECO:0000313" key="1">
    <source>
        <dbReference type="EMBL" id="GAA0228666.1"/>
    </source>
</evidence>
<dbReference type="RefSeq" id="WP_344647766.1">
    <property type="nucleotide sequence ID" value="NZ_BAAAGX010000006.1"/>
</dbReference>
<gene>
    <name evidence="1" type="ORF">GCM10009539_12600</name>
</gene>
<dbReference type="Proteomes" id="UP001500967">
    <property type="component" value="Unassembled WGS sequence"/>
</dbReference>
<evidence type="ECO:0008006" key="3">
    <source>
        <dbReference type="Google" id="ProtNLM"/>
    </source>
</evidence>
<sequence length="149" mass="15877">MNDPSDTGDALARATDLLRGHTDTGWTRLQPGLLERARGAFRTSEPVRGRHAHGDYFVRTDVLTDQIRRAVDAIPGAAAASITCTTGDRDELTGVTMQISAGYGRQLSTLAAQAHAAAHATIVELLGDLAPGVDAVRTHVHIDDVVDER</sequence>
<accession>A0ABN0TRY1</accession>
<name>A0ABN0TRY1_9ACTN</name>
<organism evidence="1 2">
    <name type="scientific">Cryptosporangium japonicum</name>
    <dbReference type="NCBI Taxonomy" id="80872"/>
    <lineage>
        <taxon>Bacteria</taxon>
        <taxon>Bacillati</taxon>
        <taxon>Actinomycetota</taxon>
        <taxon>Actinomycetes</taxon>
        <taxon>Cryptosporangiales</taxon>
        <taxon>Cryptosporangiaceae</taxon>
        <taxon>Cryptosporangium</taxon>
    </lineage>
</organism>
<reference evidence="1 2" key="1">
    <citation type="journal article" date="2019" name="Int. J. Syst. Evol. Microbiol.">
        <title>The Global Catalogue of Microorganisms (GCM) 10K type strain sequencing project: providing services to taxonomists for standard genome sequencing and annotation.</title>
        <authorList>
            <consortium name="The Broad Institute Genomics Platform"/>
            <consortium name="The Broad Institute Genome Sequencing Center for Infectious Disease"/>
            <person name="Wu L."/>
            <person name="Ma J."/>
        </authorList>
    </citation>
    <scope>NUCLEOTIDE SEQUENCE [LARGE SCALE GENOMIC DNA]</scope>
    <source>
        <strain evidence="1 2">JCM 10425</strain>
    </source>
</reference>
<comment type="caution">
    <text evidence="1">The sequence shown here is derived from an EMBL/GenBank/DDBJ whole genome shotgun (WGS) entry which is preliminary data.</text>
</comment>
<dbReference type="EMBL" id="BAAAGX010000006">
    <property type="protein sequence ID" value="GAA0228666.1"/>
    <property type="molecule type" value="Genomic_DNA"/>
</dbReference>
<protein>
    <recommendedName>
        <fullName evidence="3">Asp23/Gls24 family envelope stress response protein</fullName>
    </recommendedName>
</protein>
<evidence type="ECO:0000313" key="2">
    <source>
        <dbReference type="Proteomes" id="UP001500967"/>
    </source>
</evidence>
<proteinExistence type="predicted"/>
<keyword evidence="2" id="KW-1185">Reference proteome</keyword>